<keyword evidence="3" id="KW-1185">Reference proteome</keyword>
<accession>A0A920CRL2</accession>
<dbReference type="Pfam" id="PF21722">
    <property type="entry name" value="Gly_rich_2"/>
    <property type="match status" value="1"/>
</dbReference>
<proteinExistence type="predicted"/>
<sequence length="344" mass="33977">MAKGITLQELDSSAIVNLVPYLGTTSNNGDAFSITTNIPIDINQKFTIKFNAASSTAPTLKINDGTSHPIKKANGNNAKLYASVYTLFWDGSAFILQGEGGDQVPPGEKIYNVPGTYTFEVPDGISRINARIWGAGGGGGAGHLTTYNVGGGGGAGAYLMLTLPVVPGQKLAVVVGKGGAGGTFNIDFGGTAGGSSSVGSYTAYGGGPGLHGTAMDSGYGGRGGNLYRTGDSSVPINGAPNIGTIATLKYAPYQISGYTGCDGNSGRNSGDIGQGGGSPGDMGLEVSFGVGGPGIYYKGGDGGGCRSGQPGGNGGVGAGGGGGYYGSTNYNGGKGGDGMVIITW</sequence>
<name>A0A920CRL2_9BACL</name>
<evidence type="ECO:0000259" key="1">
    <source>
        <dbReference type="Pfam" id="PF21722"/>
    </source>
</evidence>
<dbReference type="EMBL" id="BORT01000007">
    <property type="protein sequence ID" value="GIO47244.1"/>
    <property type="molecule type" value="Genomic_DNA"/>
</dbReference>
<dbReference type="AlphaFoldDB" id="A0A920CRL2"/>
<evidence type="ECO:0000313" key="2">
    <source>
        <dbReference type="EMBL" id="GIO47244.1"/>
    </source>
</evidence>
<gene>
    <name evidence="2" type="ORF">J34TS1_20090</name>
</gene>
<organism evidence="2 3">
    <name type="scientific">Paenibacillus azoreducens</name>
    <dbReference type="NCBI Taxonomy" id="116718"/>
    <lineage>
        <taxon>Bacteria</taxon>
        <taxon>Bacillati</taxon>
        <taxon>Bacillota</taxon>
        <taxon>Bacilli</taxon>
        <taxon>Bacillales</taxon>
        <taxon>Paenibacillaceae</taxon>
        <taxon>Paenibacillus</taxon>
    </lineage>
</organism>
<feature type="domain" description="Glycine-rich" evidence="1">
    <location>
        <begin position="114"/>
        <end position="344"/>
    </location>
</feature>
<protein>
    <recommendedName>
        <fullName evidence="1">Glycine-rich domain-containing protein</fullName>
    </recommendedName>
</protein>
<comment type="caution">
    <text evidence="2">The sequence shown here is derived from an EMBL/GenBank/DDBJ whole genome shotgun (WGS) entry which is preliminary data.</text>
</comment>
<evidence type="ECO:0000313" key="3">
    <source>
        <dbReference type="Proteomes" id="UP000682811"/>
    </source>
</evidence>
<dbReference type="InterPro" id="IPR049304">
    <property type="entry name" value="Gly_rich_dom"/>
</dbReference>
<reference evidence="2 3" key="1">
    <citation type="submission" date="2021-03" db="EMBL/GenBank/DDBJ databases">
        <title>Antimicrobial resistance genes in bacteria isolated from Japanese honey, and their potential for conferring macrolide and lincosamide resistance in the American foulbrood pathogen Paenibacillus larvae.</title>
        <authorList>
            <person name="Okamoto M."/>
            <person name="Kumagai M."/>
            <person name="Kanamori H."/>
            <person name="Takamatsu D."/>
        </authorList>
    </citation>
    <scope>NUCLEOTIDE SEQUENCE [LARGE SCALE GENOMIC DNA]</scope>
    <source>
        <strain evidence="2 3">J34TS1</strain>
    </source>
</reference>
<dbReference type="Proteomes" id="UP000682811">
    <property type="component" value="Unassembled WGS sequence"/>
</dbReference>
<dbReference type="RefSeq" id="WP_212978145.1">
    <property type="nucleotide sequence ID" value="NZ_AP025343.1"/>
</dbReference>